<accession>A0ABN2G2F2</accession>
<feature type="transmembrane region" description="Helical" evidence="2">
    <location>
        <begin position="73"/>
        <end position="93"/>
    </location>
</feature>
<dbReference type="EMBL" id="BAAAPK010000001">
    <property type="protein sequence ID" value="GAA1663735.1"/>
    <property type="molecule type" value="Genomic_DNA"/>
</dbReference>
<evidence type="ECO:0000256" key="1">
    <source>
        <dbReference type="SAM" id="MobiDB-lite"/>
    </source>
</evidence>
<keyword evidence="2" id="KW-1133">Transmembrane helix</keyword>
<dbReference type="Proteomes" id="UP001500596">
    <property type="component" value="Unassembled WGS sequence"/>
</dbReference>
<evidence type="ECO:0000313" key="3">
    <source>
        <dbReference type="EMBL" id="GAA1663735.1"/>
    </source>
</evidence>
<feature type="transmembrane region" description="Helical" evidence="2">
    <location>
        <begin position="147"/>
        <end position="166"/>
    </location>
</feature>
<protein>
    <recommendedName>
        <fullName evidence="5">DUF998 domain-containing protein</fullName>
    </recommendedName>
</protein>
<evidence type="ECO:0000256" key="2">
    <source>
        <dbReference type="SAM" id="Phobius"/>
    </source>
</evidence>
<gene>
    <name evidence="3" type="ORF">GCM10009807_04810</name>
</gene>
<feature type="transmembrane region" description="Helical" evidence="2">
    <location>
        <begin position="114"/>
        <end position="135"/>
    </location>
</feature>
<dbReference type="RefSeq" id="WP_344051232.1">
    <property type="nucleotide sequence ID" value="NZ_BAAAPK010000001.1"/>
</dbReference>
<feature type="transmembrane region" description="Helical" evidence="2">
    <location>
        <begin position="35"/>
        <end position="53"/>
    </location>
</feature>
<keyword evidence="4" id="KW-1185">Reference proteome</keyword>
<reference evidence="3 4" key="1">
    <citation type="journal article" date="2019" name="Int. J. Syst. Evol. Microbiol.">
        <title>The Global Catalogue of Microorganisms (GCM) 10K type strain sequencing project: providing services to taxonomists for standard genome sequencing and annotation.</title>
        <authorList>
            <consortium name="The Broad Institute Genomics Platform"/>
            <consortium name="The Broad Institute Genome Sequencing Center for Infectious Disease"/>
            <person name="Wu L."/>
            <person name="Ma J."/>
        </authorList>
    </citation>
    <scope>NUCLEOTIDE SEQUENCE [LARGE SCALE GENOMIC DNA]</scope>
    <source>
        <strain evidence="3 4">JCM 15575</strain>
    </source>
</reference>
<feature type="transmembrane region" description="Helical" evidence="2">
    <location>
        <begin position="187"/>
        <end position="214"/>
    </location>
</feature>
<evidence type="ECO:0000313" key="4">
    <source>
        <dbReference type="Proteomes" id="UP001500596"/>
    </source>
</evidence>
<evidence type="ECO:0008006" key="5">
    <source>
        <dbReference type="Google" id="ProtNLM"/>
    </source>
</evidence>
<comment type="caution">
    <text evidence="3">The sequence shown here is derived from an EMBL/GenBank/DDBJ whole genome shotgun (WGS) entry which is preliminary data.</text>
</comment>
<organism evidence="3 4">
    <name type="scientific">Microbacterium lacus</name>
    <dbReference type="NCBI Taxonomy" id="415217"/>
    <lineage>
        <taxon>Bacteria</taxon>
        <taxon>Bacillati</taxon>
        <taxon>Actinomycetota</taxon>
        <taxon>Actinomycetes</taxon>
        <taxon>Micrococcales</taxon>
        <taxon>Microbacteriaceae</taxon>
        <taxon>Microbacterium</taxon>
    </lineage>
</organism>
<feature type="region of interest" description="Disordered" evidence="1">
    <location>
        <begin position="263"/>
        <end position="311"/>
    </location>
</feature>
<sequence length="311" mass="33856">MALLADAPSSLRLVAPRRAASRALTTLGTGNASQVGYATAALLVIGLLISIATTPDPLWWHLHFSRLGTFATFSGYVFNSTIILTGVGVVFFAHRLRRQMRQHAGTAVLRNRRSATFVPIMVALLGIHLSFVGVIPVNLNEFWHDRSSTGAVFCFVIVLSSTKWMLRGMHAVIGRASRRVGIGLVATVVPYVAGFINLAAFELIVFVQVFYWLLLFAGTIGRPTDAPAAPTPSRTASMHRTVVVAPRLPAEVAAGLSRRTPRLRPEVIARHTPRPERREPRAPLVHGRAARFQSARRVSAGRGDPERPALV</sequence>
<keyword evidence="2" id="KW-0812">Transmembrane</keyword>
<proteinExistence type="predicted"/>
<name>A0ABN2G2F2_9MICO</name>
<feature type="compositionally biased region" description="Basic and acidic residues" evidence="1">
    <location>
        <begin position="263"/>
        <end position="281"/>
    </location>
</feature>
<keyword evidence="2" id="KW-0472">Membrane</keyword>